<keyword evidence="7" id="KW-0496">Mitochondrion</keyword>
<reference evidence="6 8" key="1">
    <citation type="submission" date="2015-02" db="EMBL/GenBank/DDBJ databases">
        <authorList>
            <person name="Chooi Y.-H."/>
        </authorList>
    </citation>
    <scope>NUCLEOTIDE SEQUENCE [LARGE SCALE GENOMIC DNA]</scope>
    <source>
        <strain evidence="6">E3</strain>
    </source>
</reference>
<keyword evidence="2" id="KW-0812">Transmembrane</keyword>
<gene>
    <name evidence="6" type="ORF">PBRA_009281</name>
    <name evidence="7" type="ORF">PLBR_LOCUS4217</name>
</gene>
<dbReference type="STRING" id="37360.A0A0G4J626"/>
<accession>A0A0G4J626</accession>
<evidence type="ECO:0008006" key="10">
    <source>
        <dbReference type="Google" id="ProtNLM"/>
    </source>
</evidence>
<evidence type="ECO:0000256" key="5">
    <source>
        <dbReference type="SAM" id="MobiDB-lite"/>
    </source>
</evidence>
<keyword evidence="8" id="KW-1185">Reference proteome</keyword>
<evidence type="ECO:0000313" key="7">
    <source>
        <dbReference type="EMBL" id="SPQ97002.1"/>
    </source>
</evidence>
<dbReference type="Pfam" id="PF02466">
    <property type="entry name" value="Tim17"/>
    <property type="match status" value="1"/>
</dbReference>
<dbReference type="PANTHER" id="PTHR15371">
    <property type="entry name" value="TIM23"/>
    <property type="match status" value="1"/>
</dbReference>
<dbReference type="Proteomes" id="UP000039324">
    <property type="component" value="Unassembled WGS sequence"/>
</dbReference>
<evidence type="ECO:0000256" key="1">
    <source>
        <dbReference type="ARBA" id="ARBA00004141"/>
    </source>
</evidence>
<dbReference type="InterPro" id="IPR045238">
    <property type="entry name" value="Tim23-like"/>
</dbReference>
<keyword evidence="4" id="KW-0472">Membrane</keyword>
<reference evidence="7 9" key="2">
    <citation type="submission" date="2018-03" db="EMBL/GenBank/DDBJ databases">
        <authorList>
            <person name="Fogelqvist J."/>
        </authorList>
    </citation>
    <scope>NUCLEOTIDE SEQUENCE [LARGE SCALE GENOMIC DNA]</scope>
</reference>
<evidence type="ECO:0000256" key="4">
    <source>
        <dbReference type="ARBA" id="ARBA00023136"/>
    </source>
</evidence>
<keyword evidence="3" id="KW-1133">Transmembrane helix</keyword>
<dbReference type="AlphaFoldDB" id="A0A0G4J626"/>
<dbReference type="OMA" id="HWGEKLT"/>
<evidence type="ECO:0000313" key="9">
    <source>
        <dbReference type="Proteomes" id="UP000290189"/>
    </source>
</evidence>
<dbReference type="EMBL" id="CDSF01000139">
    <property type="protein sequence ID" value="CEP03063.1"/>
    <property type="molecule type" value="Genomic_DNA"/>
</dbReference>
<dbReference type="GO" id="GO:0005744">
    <property type="term" value="C:TIM23 mitochondrial import inner membrane translocase complex"/>
    <property type="evidence" value="ECO:0007669"/>
    <property type="project" value="TreeGrafter"/>
</dbReference>
<evidence type="ECO:0000256" key="2">
    <source>
        <dbReference type="ARBA" id="ARBA00022692"/>
    </source>
</evidence>
<dbReference type="EMBL" id="OVEO01000006">
    <property type="protein sequence ID" value="SPQ97002.1"/>
    <property type="molecule type" value="Genomic_DNA"/>
</dbReference>
<dbReference type="Proteomes" id="UP000290189">
    <property type="component" value="Unassembled WGS sequence"/>
</dbReference>
<proteinExistence type="predicted"/>
<comment type="subcellular location">
    <subcellularLocation>
        <location evidence="1">Membrane</location>
        <topology evidence="1">Multi-pass membrane protein</topology>
    </subcellularLocation>
</comment>
<evidence type="ECO:0000313" key="6">
    <source>
        <dbReference type="EMBL" id="CEP03063.1"/>
    </source>
</evidence>
<name>A0A0G4J626_PLABS</name>
<geneLocation type="mitochondrion" evidence="7"/>
<dbReference type="GO" id="GO:0008320">
    <property type="term" value="F:protein transmembrane transporter activity"/>
    <property type="evidence" value="ECO:0007669"/>
    <property type="project" value="TreeGrafter"/>
</dbReference>
<dbReference type="GO" id="GO:0030150">
    <property type="term" value="P:protein import into mitochondrial matrix"/>
    <property type="evidence" value="ECO:0007669"/>
    <property type="project" value="TreeGrafter"/>
</dbReference>
<dbReference type="OrthoDB" id="159299at2759"/>
<feature type="region of interest" description="Disordered" evidence="5">
    <location>
        <begin position="1"/>
        <end position="24"/>
    </location>
</feature>
<evidence type="ECO:0000313" key="8">
    <source>
        <dbReference type="Proteomes" id="UP000039324"/>
    </source>
</evidence>
<organism evidence="6 8">
    <name type="scientific">Plasmodiophora brassicae</name>
    <name type="common">Clubroot disease agent</name>
    <dbReference type="NCBI Taxonomy" id="37360"/>
    <lineage>
        <taxon>Eukaryota</taxon>
        <taxon>Sar</taxon>
        <taxon>Rhizaria</taxon>
        <taxon>Endomyxa</taxon>
        <taxon>Phytomyxea</taxon>
        <taxon>Plasmodiophorida</taxon>
        <taxon>Plasmodiophoridae</taxon>
        <taxon>Plasmodiophora</taxon>
    </lineage>
</organism>
<dbReference type="PANTHER" id="PTHR15371:SF0">
    <property type="entry name" value="SD19278P"/>
    <property type="match status" value="1"/>
</dbReference>
<sequence>MGRDAGNDWSELEAEAGPPSKQQQQTISSLSGIDAAKLAPMLGVYGLSQPGRPEYLFPEQTQRSMFQQMTINCGVSYGAGLVLGGLYGASQGMRSQDATNAKLRLNAILNGAGKRGAALGNSLGILALLYTCSENALSSIRDKKDVYNEIGGAALTGLIYKSSRGIRVATAAGLLAGSALGLVGTVRHHLAKHGYHSFSQAVPKFT</sequence>
<evidence type="ECO:0000256" key="3">
    <source>
        <dbReference type="ARBA" id="ARBA00022989"/>
    </source>
</evidence>
<protein>
    <recommendedName>
        <fullName evidence="10">Mitochondrial import inner membrane translocase subunit TIM23</fullName>
    </recommendedName>
</protein>